<organism evidence="2 3">
    <name type="scientific">Pseudonocardia eucalypti</name>
    <dbReference type="NCBI Taxonomy" id="648755"/>
    <lineage>
        <taxon>Bacteria</taxon>
        <taxon>Bacillati</taxon>
        <taxon>Actinomycetota</taxon>
        <taxon>Actinomycetes</taxon>
        <taxon>Pseudonocardiales</taxon>
        <taxon>Pseudonocardiaceae</taxon>
        <taxon>Pseudonocardia</taxon>
    </lineage>
</organism>
<sequence length="218" mass="22243">MLGTGVWAALRTSGDGEVGVSRPRVRRAHPRAGTMLPAVDLRLGSRRTPLGWLLGPLLLVVVLIAELTLLRERIGRDVDLLQQAARPAPVSDPSGGVPAPPVPVLAPPATAAIADVDLRAMGRCEPGAPCQVRVLIRPAVAAPMEVRWTFRVLDRCTGAGWDSPGGSARVTAGGTGVAAVSTVVLPSAKALAVVALAGEPGTPVAASAPLRVPNPGTC</sequence>
<proteinExistence type="predicted"/>
<accession>A0ABP9PYQ2</accession>
<gene>
    <name evidence="2" type="ORF">GCM10023321_24280</name>
</gene>
<keyword evidence="3" id="KW-1185">Reference proteome</keyword>
<dbReference type="EMBL" id="BAABJP010000008">
    <property type="protein sequence ID" value="GAA5153666.1"/>
    <property type="molecule type" value="Genomic_DNA"/>
</dbReference>
<reference evidence="3" key="1">
    <citation type="journal article" date="2019" name="Int. J. Syst. Evol. Microbiol.">
        <title>The Global Catalogue of Microorganisms (GCM) 10K type strain sequencing project: providing services to taxonomists for standard genome sequencing and annotation.</title>
        <authorList>
            <consortium name="The Broad Institute Genomics Platform"/>
            <consortium name="The Broad Institute Genome Sequencing Center for Infectious Disease"/>
            <person name="Wu L."/>
            <person name="Ma J."/>
        </authorList>
    </citation>
    <scope>NUCLEOTIDE SEQUENCE [LARGE SCALE GENOMIC DNA]</scope>
    <source>
        <strain evidence="3">JCM 18303</strain>
    </source>
</reference>
<evidence type="ECO:0000256" key="1">
    <source>
        <dbReference type="SAM" id="Phobius"/>
    </source>
</evidence>
<protein>
    <submittedName>
        <fullName evidence="2">Uncharacterized protein</fullName>
    </submittedName>
</protein>
<keyword evidence="1" id="KW-1133">Transmembrane helix</keyword>
<feature type="transmembrane region" description="Helical" evidence="1">
    <location>
        <begin position="50"/>
        <end position="70"/>
    </location>
</feature>
<dbReference type="Proteomes" id="UP001428817">
    <property type="component" value="Unassembled WGS sequence"/>
</dbReference>
<keyword evidence="1" id="KW-0812">Transmembrane</keyword>
<comment type="caution">
    <text evidence="2">The sequence shown here is derived from an EMBL/GenBank/DDBJ whole genome shotgun (WGS) entry which is preliminary data.</text>
</comment>
<keyword evidence="1" id="KW-0472">Membrane</keyword>
<evidence type="ECO:0000313" key="2">
    <source>
        <dbReference type="EMBL" id="GAA5153666.1"/>
    </source>
</evidence>
<name>A0ABP9PYQ2_9PSEU</name>
<evidence type="ECO:0000313" key="3">
    <source>
        <dbReference type="Proteomes" id="UP001428817"/>
    </source>
</evidence>